<dbReference type="InterPro" id="IPR017441">
    <property type="entry name" value="Protein_kinase_ATP_BS"/>
</dbReference>
<dbReference type="GeneID" id="16072084"/>
<dbReference type="SUPFAM" id="SSF50729">
    <property type="entry name" value="PH domain-like"/>
    <property type="match status" value="2"/>
</dbReference>
<feature type="binding site" evidence="3">
    <location>
        <position position="421"/>
    </location>
    <ligand>
        <name>ATP</name>
        <dbReference type="ChEBI" id="CHEBI:30616"/>
    </ligand>
</feature>
<evidence type="ECO:0000256" key="1">
    <source>
        <dbReference type="ARBA" id="ARBA00004167"/>
    </source>
</evidence>
<dbReference type="OrthoDB" id="26722at2759"/>
<feature type="domain" description="PID" evidence="5">
    <location>
        <begin position="74"/>
        <end position="194"/>
    </location>
</feature>
<dbReference type="FunCoup" id="F2UHL1">
    <property type="interactions" value="722"/>
</dbReference>
<evidence type="ECO:0000259" key="5">
    <source>
        <dbReference type="PROSITE" id="PS01179"/>
    </source>
</evidence>
<dbReference type="InterPro" id="IPR008266">
    <property type="entry name" value="Tyr_kinase_AS"/>
</dbReference>
<sequence length="701" mass="78010">MSRRNSKSARKGSRGSKGEETPQAPPEFHDFNDAFSKLDVAQQASFLDMFQAGEMTAEEARLQIQEMSEHAHIVKYLGSVPVAAAKLTATMWDLFGKEVISTAGPRLKALKLKPVEAMITISASGIRVINTATQEVIENEPMEQVVYSAVDASDKKRVAVLSHYSKLGLIYCHVFSTKDKVCQEIAGAVQRLVQAKPVDEVSEADRHEKATGATLGIFETDYVGSATKPRNEHTSNEEFVGQVVEDLRAAMKEKKKKEKKKKLPANADRVVMVISSEGIRIVDALSREVITSIYITKISYVTKVMVKKDRYFAIIFKDGRLNKKTCQLFQCLDDEAQQICNTVKEAFKVAKEDVKAREGNPFMPMSSLTEPVKGALAECQVPRRSLNAIRPLGAGQFGEVFLALEATDGGDGQEGVKRAVKMLRGAATTADKAEFMGEAAVMNIMRHQNIVALAGICAQHRPWLVVLEFCPHGDLHGALRALRERRLALSIGEQLRIAENIAAGLEFVASKRYVHLDVAARNCLIGADGTIKVADFGLAKPYDAGKPYFRLRRTLKLSIRWIAVEALQPPPKRLSEFSDVWAFGVTMWEIATYGRMPYHTYRLHELQRLLLEGLRLEQPQGTPHEVFAVMQSCWRRSPGNRPNFSRLRQRLMDLQMVHEPVANIATILSQGAEDGGDKQEGFGDLDDLLKQYDFPQADIPR</sequence>
<dbReference type="PRINTS" id="PR00109">
    <property type="entry name" value="TYRKINASE"/>
</dbReference>
<feature type="domain" description="PID" evidence="5">
    <location>
        <begin position="218"/>
        <end position="352"/>
    </location>
</feature>
<dbReference type="Pfam" id="PF00640">
    <property type="entry name" value="PID"/>
    <property type="match status" value="2"/>
</dbReference>
<dbReference type="InterPro" id="IPR001245">
    <property type="entry name" value="Ser-Thr/Tyr_kinase_cat_dom"/>
</dbReference>
<dbReference type="RefSeq" id="XP_004991524.1">
    <property type="nucleotide sequence ID" value="XM_004991467.1"/>
</dbReference>
<dbReference type="Proteomes" id="UP000007799">
    <property type="component" value="Unassembled WGS sequence"/>
</dbReference>
<dbReference type="InParanoid" id="F2UHL1"/>
<feature type="domain" description="Protein kinase" evidence="6">
    <location>
        <begin position="386"/>
        <end position="661"/>
    </location>
</feature>
<keyword evidence="3" id="KW-0547">Nucleotide-binding</keyword>
<proteinExistence type="predicted"/>
<dbReference type="PROSITE" id="PS50011">
    <property type="entry name" value="PROTEIN_KINASE_DOM"/>
    <property type="match status" value="1"/>
</dbReference>
<dbReference type="InterPro" id="IPR011009">
    <property type="entry name" value="Kinase-like_dom_sf"/>
</dbReference>
<comment type="catalytic activity">
    <reaction evidence="2">
        <text>L-tyrosyl-[protein] + ATP = O-phospho-L-tyrosyl-[protein] + ADP + H(+)</text>
        <dbReference type="Rhea" id="RHEA:10596"/>
        <dbReference type="Rhea" id="RHEA-COMP:10136"/>
        <dbReference type="Rhea" id="RHEA-COMP:20101"/>
        <dbReference type="ChEBI" id="CHEBI:15378"/>
        <dbReference type="ChEBI" id="CHEBI:30616"/>
        <dbReference type="ChEBI" id="CHEBI:46858"/>
        <dbReference type="ChEBI" id="CHEBI:61978"/>
        <dbReference type="ChEBI" id="CHEBI:456216"/>
        <dbReference type="EC" id="2.7.10.1"/>
    </reaction>
</comment>
<dbReference type="SMART" id="SM00462">
    <property type="entry name" value="PTB"/>
    <property type="match status" value="2"/>
</dbReference>
<dbReference type="GO" id="GO:0043235">
    <property type="term" value="C:receptor complex"/>
    <property type="evidence" value="ECO:0007669"/>
    <property type="project" value="TreeGrafter"/>
</dbReference>
<dbReference type="eggNOG" id="KOG4278">
    <property type="taxonomic scope" value="Eukaryota"/>
</dbReference>
<dbReference type="PANTHER" id="PTHR24416">
    <property type="entry name" value="TYROSINE-PROTEIN KINASE RECEPTOR"/>
    <property type="match status" value="1"/>
</dbReference>
<comment type="subcellular location">
    <subcellularLocation>
        <location evidence="1">Membrane</location>
        <topology evidence="1">Single-pass membrane protein</topology>
    </subcellularLocation>
</comment>
<dbReference type="CDD" id="cd13161">
    <property type="entry name" value="PTB_TK_HMTK"/>
    <property type="match status" value="2"/>
</dbReference>
<dbReference type="InterPro" id="IPR006020">
    <property type="entry name" value="PTB/PI_dom"/>
</dbReference>
<dbReference type="Gene3D" id="1.10.510.10">
    <property type="entry name" value="Transferase(Phosphotransferase) domain 1"/>
    <property type="match status" value="1"/>
</dbReference>
<name>F2UHL1_SALR5</name>
<dbReference type="PROSITE" id="PS00107">
    <property type="entry name" value="PROTEIN_KINASE_ATP"/>
    <property type="match status" value="1"/>
</dbReference>
<dbReference type="PROSITE" id="PS00109">
    <property type="entry name" value="PROTEIN_KINASE_TYR"/>
    <property type="match status" value="1"/>
</dbReference>
<dbReference type="STRING" id="946362.F2UHL1"/>
<dbReference type="GO" id="GO:0005524">
    <property type="term" value="F:ATP binding"/>
    <property type="evidence" value="ECO:0007669"/>
    <property type="project" value="UniProtKB-UniRule"/>
</dbReference>
<dbReference type="CDD" id="cd00192">
    <property type="entry name" value="PTKc"/>
    <property type="match status" value="1"/>
</dbReference>
<dbReference type="InterPro" id="IPR011993">
    <property type="entry name" value="PH-like_dom_sf"/>
</dbReference>
<feature type="compositionally biased region" description="Basic residues" evidence="4">
    <location>
        <begin position="1"/>
        <end position="14"/>
    </location>
</feature>
<reference evidence="7" key="1">
    <citation type="submission" date="2009-08" db="EMBL/GenBank/DDBJ databases">
        <title>Annotation of Salpingoeca rosetta.</title>
        <authorList>
            <consortium name="The Broad Institute Genome Sequencing Platform"/>
            <person name="Russ C."/>
            <person name="Cuomo C."/>
            <person name="Burger G."/>
            <person name="Gray M.W."/>
            <person name="Holland P.W.H."/>
            <person name="King N."/>
            <person name="Lang F.B.F."/>
            <person name="Roger A.J."/>
            <person name="Ruiz-Trillo I."/>
            <person name="Young S.K."/>
            <person name="Zeng Q."/>
            <person name="Gargeya S."/>
            <person name="Alvarado L."/>
            <person name="Berlin A."/>
            <person name="Chapman S.B."/>
            <person name="Chen Z."/>
            <person name="Freedman E."/>
            <person name="Gellesch M."/>
            <person name="Goldberg J."/>
            <person name="Griggs A."/>
            <person name="Gujja S."/>
            <person name="Heilman E."/>
            <person name="Heiman D."/>
            <person name="Howarth C."/>
            <person name="Mehta T."/>
            <person name="Neiman D."/>
            <person name="Pearson M."/>
            <person name="Roberts A."/>
            <person name="Saif S."/>
            <person name="Shea T."/>
            <person name="Shenoy N."/>
            <person name="Sisk P."/>
            <person name="Stolte C."/>
            <person name="Sykes S."/>
            <person name="White J."/>
            <person name="Yandava C."/>
            <person name="Haas B."/>
            <person name="Nusbaum C."/>
            <person name="Birren B."/>
        </authorList>
    </citation>
    <scope>NUCLEOTIDE SEQUENCE [LARGE SCALE GENOMIC DNA]</scope>
    <source>
        <strain evidence="7">ATCC 50818</strain>
    </source>
</reference>
<accession>F2UHL1</accession>
<dbReference type="OMA" id="GLIYCHV"/>
<keyword evidence="7" id="KW-0808">Transferase</keyword>
<dbReference type="AlphaFoldDB" id="F2UHL1"/>
<keyword evidence="8" id="KW-1185">Reference proteome</keyword>
<feature type="region of interest" description="Disordered" evidence="4">
    <location>
        <begin position="1"/>
        <end position="28"/>
    </location>
</feature>
<dbReference type="Gene3D" id="3.30.200.20">
    <property type="entry name" value="Phosphorylase Kinase, domain 1"/>
    <property type="match status" value="1"/>
</dbReference>
<dbReference type="InterPro" id="IPR000719">
    <property type="entry name" value="Prot_kinase_dom"/>
</dbReference>
<evidence type="ECO:0000313" key="7">
    <source>
        <dbReference type="EMBL" id="EGD76610.1"/>
    </source>
</evidence>
<evidence type="ECO:0000259" key="6">
    <source>
        <dbReference type="PROSITE" id="PS50011"/>
    </source>
</evidence>
<protein>
    <submittedName>
        <fullName evidence="7">TK/HMTK protein kinase</fullName>
    </submittedName>
</protein>
<dbReference type="GO" id="GO:0007169">
    <property type="term" value="P:cell surface receptor protein tyrosine kinase signaling pathway"/>
    <property type="evidence" value="ECO:0007669"/>
    <property type="project" value="TreeGrafter"/>
</dbReference>
<gene>
    <name evidence="7" type="ORF">PTSG_07725</name>
</gene>
<dbReference type="Pfam" id="PF07714">
    <property type="entry name" value="PK_Tyr_Ser-Thr"/>
    <property type="match status" value="1"/>
</dbReference>
<dbReference type="GO" id="GO:0004714">
    <property type="term" value="F:transmembrane receptor protein tyrosine kinase activity"/>
    <property type="evidence" value="ECO:0007669"/>
    <property type="project" value="UniProtKB-EC"/>
</dbReference>
<dbReference type="PROSITE" id="PS01179">
    <property type="entry name" value="PID"/>
    <property type="match status" value="2"/>
</dbReference>
<dbReference type="SUPFAM" id="SSF56112">
    <property type="entry name" value="Protein kinase-like (PK-like)"/>
    <property type="match status" value="1"/>
</dbReference>
<dbReference type="Gene3D" id="2.30.29.30">
    <property type="entry name" value="Pleckstrin-homology domain (PH domain)/Phosphotyrosine-binding domain (PTB)"/>
    <property type="match status" value="2"/>
</dbReference>
<dbReference type="KEGG" id="sre:PTSG_07725"/>
<evidence type="ECO:0000313" key="8">
    <source>
        <dbReference type="Proteomes" id="UP000007799"/>
    </source>
</evidence>
<dbReference type="EMBL" id="GL832974">
    <property type="protein sequence ID" value="EGD76610.1"/>
    <property type="molecule type" value="Genomic_DNA"/>
</dbReference>
<dbReference type="PANTHER" id="PTHR24416:SF600">
    <property type="entry name" value="PDGF- AND VEGF-RECEPTOR RELATED, ISOFORM J"/>
    <property type="match status" value="1"/>
</dbReference>
<evidence type="ECO:0000256" key="4">
    <source>
        <dbReference type="SAM" id="MobiDB-lite"/>
    </source>
</evidence>
<keyword evidence="3" id="KW-0067">ATP-binding</keyword>
<dbReference type="InterPro" id="IPR050122">
    <property type="entry name" value="RTK"/>
</dbReference>
<keyword evidence="7" id="KW-0418">Kinase</keyword>
<dbReference type="GO" id="GO:0005886">
    <property type="term" value="C:plasma membrane"/>
    <property type="evidence" value="ECO:0007669"/>
    <property type="project" value="TreeGrafter"/>
</dbReference>
<organism evidence="8">
    <name type="scientific">Salpingoeca rosetta (strain ATCC 50818 / BSB-021)</name>
    <dbReference type="NCBI Taxonomy" id="946362"/>
    <lineage>
        <taxon>Eukaryota</taxon>
        <taxon>Choanoflagellata</taxon>
        <taxon>Craspedida</taxon>
        <taxon>Salpingoecidae</taxon>
        <taxon>Salpingoeca</taxon>
    </lineage>
</organism>
<evidence type="ECO:0000256" key="2">
    <source>
        <dbReference type="ARBA" id="ARBA00051243"/>
    </source>
</evidence>
<evidence type="ECO:0000256" key="3">
    <source>
        <dbReference type="PROSITE-ProRule" id="PRU10141"/>
    </source>
</evidence>